<keyword evidence="10 13" id="KW-0472">Membrane</keyword>
<feature type="transmembrane region" description="Helical" evidence="13">
    <location>
        <begin position="254"/>
        <end position="276"/>
    </location>
</feature>
<comment type="subcellular location">
    <subcellularLocation>
        <location evidence="13">Cell membrane</location>
        <topology evidence="13">Multi-pass membrane protein</topology>
    </subcellularLocation>
    <subcellularLocation>
        <location evidence="1">Membrane</location>
        <topology evidence="1">Multi-pass membrane protein</topology>
    </subcellularLocation>
</comment>
<comment type="pathway">
    <text evidence="13">Cell wall biogenesis; peptidoglycan biosynthesis.</text>
</comment>
<evidence type="ECO:0000256" key="14">
    <source>
        <dbReference type="NCBIfam" id="TIGR00445"/>
    </source>
</evidence>
<dbReference type="GO" id="GO:0008963">
    <property type="term" value="F:phospho-N-acetylmuramoyl-pentapeptide-transferase activity"/>
    <property type="evidence" value="ECO:0007669"/>
    <property type="project" value="UniProtKB-UniRule"/>
</dbReference>
<keyword evidence="3 13" id="KW-0132">Cell division</keyword>
<dbReference type="GO" id="GO:0051301">
    <property type="term" value="P:cell division"/>
    <property type="evidence" value="ECO:0007669"/>
    <property type="project" value="UniProtKB-KW"/>
</dbReference>
<organism evidence="16 17">
    <name type="scientific">Candidatus Sneabacter namystus</name>
    <dbReference type="NCBI Taxonomy" id="2601646"/>
    <lineage>
        <taxon>Bacteria</taxon>
        <taxon>Pseudomonadati</taxon>
        <taxon>Pseudomonadota</taxon>
        <taxon>Alphaproteobacteria</taxon>
        <taxon>Rickettsiales</taxon>
        <taxon>Rickettsiaceae</taxon>
        <taxon>Rickettsieae</taxon>
        <taxon>Candidatus Sneabacter</taxon>
    </lineage>
</organism>
<dbReference type="NCBIfam" id="TIGR00445">
    <property type="entry name" value="mraY"/>
    <property type="match status" value="1"/>
</dbReference>
<feature type="transmembrane region" description="Helical" evidence="13">
    <location>
        <begin position="6"/>
        <end position="26"/>
    </location>
</feature>
<dbReference type="OrthoDB" id="9805475at2"/>
<keyword evidence="13 15" id="KW-0460">Magnesium</keyword>
<dbReference type="PROSITE" id="PS01348">
    <property type="entry name" value="MRAY_2"/>
    <property type="match status" value="1"/>
</dbReference>
<name>A0A5C0UJ99_9RICK</name>
<dbReference type="Pfam" id="PF00953">
    <property type="entry name" value="Glycos_transf_4"/>
    <property type="match status" value="1"/>
</dbReference>
<dbReference type="GO" id="GO:0071555">
    <property type="term" value="P:cell wall organization"/>
    <property type="evidence" value="ECO:0007669"/>
    <property type="project" value="UniProtKB-KW"/>
</dbReference>
<feature type="transmembrane region" description="Helical" evidence="13">
    <location>
        <begin position="205"/>
        <end position="221"/>
    </location>
</feature>
<dbReference type="PANTHER" id="PTHR22926">
    <property type="entry name" value="PHOSPHO-N-ACETYLMURAMOYL-PENTAPEPTIDE-TRANSFERASE"/>
    <property type="match status" value="1"/>
</dbReference>
<dbReference type="InterPro" id="IPR000715">
    <property type="entry name" value="Glycosyl_transferase_4"/>
</dbReference>
<feature type="transmembrane region" description="Helical" evidence="13">
    <location>
        <begin position="47"/>
        <end position="67"/>
    </location>
</feature>
<feature type="binding site" evidence="15">
    <location>
        <position position="232"/>
    </location>
    <ligand>
        <name>Mg(2+)</name>
        <dbReference type="ChEBI" id="CHEBI:18420"/>
    </ligand>
</feature>
<evidence type="ECO:0000256" key="15">
    <source>
        <dbReference type="PIRSR" id="PIRSR600715-1"/>
    </source>
</evidence>
<dbReference type="InterPro" id="IPR003524">
    <property type="entry name" value="PNAcMuramoyl-5peptid_Trfase"/>
</dbReference>
<dbReference type="CDD" id="cd06852">
    <property type="entry name" value="GT_MraY"/>
    <property type="match status" value="1"/>
</dbReference>
<evidence type="ECO:0000256" key="1">
    <source>
        <dbReference type="ARBA" id="ARBA00004141"/>
    </source>
</evidence>
<accession>A0A5C0UJ99</accession>
<keyword evidence="4 13" id="KW-0808">Transferase</keyword>
<evidence type="ECO:0000256" key="9">
    <source>
        <dbReference type="ARBA" id="ARBA00022989"/>
    </source>
</evidence>
<dbReference type="PANTHER" id="PTHR22926:SF5">
    <property type="entry name" value="PHOSPHO-N-ACETYLMURAMOYL-PENTAPEPTIDE-TRANSFERASE HOMOLOG"/>
    <property type="match status" value="1"/>
</dbReference>
<dbReference type="HAMAP" id="MF_00038">
    <property type="entry name" value="MraY"/>
    <property type="match status" value="1"/>
</dbReference>
<keyword evidence="5 13" id="KW-0812">Transmembrane</keyword>
<evidence type="ECO:0000256" key="12">
    <source>
        <dbReference type="ARBA" id="ARBA00023316"/>
    </source>
</evidence>
<dbReference type="UniPathway" id="UPA00219"/>
<comment type="catalytic activity">
    <reaction evidence="13">
        <text>UDP-N-acetyl-alpha-D-muramoyl-L-alanyl-gamma-D-glutamyl-meso-2,6-diaminopimeloyl-D-alanyl-D-alanine + di-trans,octa-cis-undecaprenyl phosphate = di-trans,octa-cis-undecaprenyl diphospho-N-acetyl-alpha-D-muramoyl-L-alanyl-D-glutamyl-meso-2,6-diaminopimeloyl-D-alanyl-D-alanine + UMP</text>
        <dbReference type="Rhea" id="RHEA:28386"/>
        <dbReference type="ChEBI" id="CHEBI:57865"/>
        <dbReference type="ChEBI" id="CHEBI:60392"/>
        <dbReference type="ChEBI" id="CHEBI:61386"/>
        <dbReference type="ChEBI" id="CHEBI:61387"/>
        <dbReference type="EC" id="2.7.8.13"/>
    </reaction>
</comment>
<keyword evidence="6 13" id="KW-0479">Metal-binding</keyword>
<dbReference type="Proteomes" id="UP000323844">
    <property type="component" value="Chromosome"/>
</dbReference>
<dbReference type="GO" id="GO:0051992">
    <property type="term" value="F:UDP-N-acetylmuramoyl-L-alanyl-D-glutamyl-meso-2,6-diaminopimelyl-D-alanyl-D-alanine:undecaprenyl-phosphate transferase activity"/>
    <property type="evidence" value="ECO:0007669"/>
    <property type="project" value="RHEA"/>
</dbReference>
<feature type="transmembrane region" description="Helical" evidence="13">
    <location>
        <begin position="303"/>
        <end position="321"/>
    </location>
</feature>
<evidence type="ECO:0000256" key="3">
    <source>
        <dbReference type="ARBA" id="ARBA00022618"/>
    </source>
</evidence>
<evidence type="ECO:0000256" key="7">
    <source>
        <dbReference type="ARBA" id="ARBA00022960"/>
    </source>
</evidence>
<evidence type="ECO:0000256" key="10">
    <source>
        <dbReference type="ARBA" id="ARBA00023136"/>
    </source>
</evidence>
<evidence type="ECO:0000256" key="6">
    <source>
        <dbReference type="ARBA" id="ARBA00022723"/>
    </source>
</evidence>
<sequence length="323" mass="36051">MTKFFTSIVISFLLCVCLMYPWILLLRRLKFYPNVRNYLEHHRSKSAVPNLGGVIVFLSAFIVYAFLCKHYNVRVFFVLGIFFTLFLLGLYDDVRKYYTRGAAGLSARSKFVIQIVVAFTFCILLRVYDDAFSTFCYVPFLGCSVDFGVMTLFLSIGAIVSSANAVNITDGLDGLATLPVIFSFSSLIVIACSHHGINFISREEAIIFSSYIGSCFGFLVFNYSPAKIFLGDCGSLSLGGGIAALSIITQNQLAMIIVCGIFVIETASVIIQIIYFRYTGKRIFLMSPLHHHFEKKGIEERKIVIGFWIAAFVFAVFGASVTM</sequence>
<evidence type="ECO:0000256" key="11">
    <source>
        <dbReference type="ARBA" id="ARBA00023306"/>
    </source>
</evidence>
<keyword evidence="7 13" id="KW-0133">Cell shape</keyword>
<keyword evidence="11 13" id="KW-0131">Cell cycle</keyword>
<dbReference type="GO" id="GO:0009252">
    <property type="term" value="P:peptidoglycan biosynthetic process"/>
    <property type="evidence" value="ECO:0007669"/>
    <property type="project" value="UniProtKB-UniRule"/>
</dbReference>
<comment type="function">
    <text evidence="13">Catalyzes the initial step of the lipid cycle reactions in the biosynthesis of the cell wall peptidoglycan: transfers peptidoglycan precursor phospho-MurNAc-pentapeptide from UDP-MurNAc-pentapeptide onto the lipid carrier undecaprenyl phosphate, yielding undecaprenyl-pyrophosphoryl-MurNAc-pentapeptide, known as lipid I.</text>
</comment>
<evidence type="ECO:0000256" key="8">
    <source>
        <dbReference type="ARBA" id="ARBA00022984"/>
    </source>
</evidence>
<evidence type="ECO:0000256" key="4">
    <source>
        <dbReference type="ARBA" id="ARBA00022679"/>
    </source>
</evidence>
<dbReference type="GO" id="GO:0046872">
    <property type="term" value="F:metal ion binding"/>
    <property type="evidence" value="ECO:0007669"/>
    <property type="project" value="UniProtKB-KW"/>
</dbReference>
<feature type="binding site" evidence="15">
    <location>
        <position position="167"/>
    </location>
    <ligand>
        <name>Mg(2+)</name>
        <dbReference type="ChEBI" id="CHEBI:18420"/>
    </ligand>
</feature>
<reference evidence="16 17" key="1">
    <citation type="submission" date="2019-08" db="EMBL/GenBank/DDBJ databases">
        <title>Highly reduced genomes of protist endosymbionts show evolutionary convergence.</title>
        <authorList>
            <person name="George E."/>
            <person name="Husnik F."/>
            <person name="Tashyreva D."/>
            <person name="Prokopchuk G."/>
            <person name="Horak A."/>
            <person name="Kwong W.K."/>
            <person name="Lukes J."/>
            <person name="Keeling P.J."/>
        </authorList>
    </citation>
    <scope>NUCLEOTIDE SEQUENCE [LARGE SCALE GENOMIC DNA]</scope>
    <source>
        <strain evidence="16">1621</strain>
    </source>
</reference>
<evidence type="ECO:0000313" key="17">
    <source>
        <dbReference type="Proteomes" id="UP000323844"/>
    </source>
</evidence>
<keyword evidence="17" id="KW-1185">Reference proteome</keyword>
<feature type="transmembrane region" description="Helical" evidence="13">
    <location>
        <begin position="73"/>
        <end position="91"/>
    </location>
</feature>
<protein>
    <recommendedName>
        <fullName evidence="13 14">Phospho-N-acetylmuramoyl-pentapeptide-transferase</fullName>
        <ecNumber evidence="13 14">2.7.8.13</ecNumber>
    </recommendedName>
    <alternativeName>
        <fullName evidence="13">UDP-MurNAc-pentapeptide phosphotransferase</fullName>
    </alternativeName>
</protein>
<comment type="cofactor">
    <cofactor evidence="13 15">
        <name>Mg(2+)</name>
        <dbReference type="ChEBI" id="CHEBI:18420"/>
    </cofactor>
</comment>
<keyword evidence="8 13" id="KW-0573">Peptidoglycan synthesis</keyword>
<keyword evidence="12 13" id="KW-0961">Cell wall biogenesis/degradation</keyword>
<evidence type="ECO:0000313" key="16">
    <source>
        <dbReference type="EMBL" id="QEK39681.1"/>
    </source>
</evidence>
<feature type="transmembrane region" description="Helical" evidence="13">
    <location>
        <begin position="228"/>
        <end position="248"/>
    </location>
</feature>
<dbReference type="GO" id="GO:0008360">
    <property type="term" value="P:regulation of cell shape"/>
    <property type="evidence" value="ECO:0007669"/>
    <property type="project" value="UniProtKB-KW"/>
</dbReference>
<feature type="transmembrane region" description="Helical" evidence="13">
    <location>
        <begin position="148"/>
        <end position="166"/>
    </location>
</feature>
<dbReference type="KEGG" id="snay:FZC37_01915"/>
<evidence type="ECO:0000256" key="5">
    <source>
        <dbReference type="ARBA" id="ARBA00022692"/>
    </source>
</evidence>
<keyword evidence="9 13" id="KW-1133">Transmembrane helix</keyword>
<feature type="transmembrane region" description="Helical" evidence="13">
    <location>
        <begin position="178"/>
        <end position="199"/>
    </location>
</feature>
<proteinExistence type="inferred from homology"/>
<dbReference type="InterPro" id="IPR018480">
    <property type="entry name" value="PNAcMuramoyl-5peptid_Trfase_CS"/>
</dbReference>
<dbReference type="EMBL" id="CP043312">
    <property type="protein sequence ID" value="QEK39681.1"/>
    <property type="molecule type" value="Genomic_DNA"/>
</dbReference>
<dbReference type="AlphaFoldDB" id="A0A5C0UJ99"/>
<keyword evidence="13" id="KW-1003">Cell membrane</keyword>
<dbReference type="EC" id="2.7.8.13" evidence="13 14"/>
<evidence type="ECO:0000256" key="13">
    <source>
        <dbReference type="HAMAP-Rule" id="MF_00038"/>
    </source>
</evidence>
<dbReference type="GO" id="GO:0005886">
    <property type="term" value="C:plasma membrane"/>
    <property type="evidence" value="ECO:0007669"/>
    <property type="project" value="UniProtKB-SubCell"/>
</dbReference>
<gene>
    <name evidence="13 16" type="primary">mraY</name>
    <name evidence="16" type="ORF">FZC37_01915</name>
</gene>
<evidence type="ECO:0000256" key="2">
    <source>
        <dbReference type="ARBA" id="ARBA00005583"/>
    </source>
</evidence>
<comment type="similarity">
    <text evidence="2 13">Belongs to the glycosyltransferase 4 family. MraY subfamily.</text>
</comment>
<feature type="transmembrane region" description="Helical" evidence="13">
    <location>
        <begin position="111"/>
        <end position="128"/>
    </location>
</feature>